<evidence type="ECO:0000313" key="1">
    <source>
        <dbReference type="EMBL" id="QJD30617.1"/>
    </source>
</evidence>
<name>A0A858Q9S3_9GAMM</name>
<keyword evidence="2" id="KW-1185">Reference proteome</keyword>
<evidence type="ECO:0000313" key="2">
    <source>
        <dbReference type="Proteomes" id="UP000503004"/>
    </source>
</evidence>
<dbReference type="EMBL" id="CP046565">
    <property type="protein sequence ID" value="QJD30617.1"/>
    <property type="molecule type" value="Genomic_DNA"/>
</dbReference>
<dbReference type="Proteomes" id="UP000503004">
    <property type="component" value="Chromosome"/>
</dbReference>
<organism evidence="1 2">
    <name type="scientific">Methylococcus geothermalis</name>
    <dbReference type="NCBI Taxonomy" id="2681310"/>
    <lineage>
        <taxon>Bacteria</taxon>
        <taxon>Pseudomonadati</taxon>
        <taxon>Pseudomonadota</taxon>
        <taxon>Gammaproteobacteria</taxon>
        <taxon>Methylococcales</taxon>
        <taxon>Methylococcaceae</taxon>
        <taxon>Methylococcus</taxon>
    </lineage>
</organism>
<dbReference type="KEGG" id="metu:GNH96_11950"/>
<sequence length="106" mass="12493">MSTEPFPPQFLREMIEQLDASIQELARKEKGLAASLGTCRVAELKEYWDHDLSPEEEWELKRTMDFRDRELVWIWSRLKRARASRANAGEAYMRHLSPSARKNNQS</sequence>
<gene>
    <name evidence="1" type="ORF">GNH96_11950</name>
</gene>
<dbReference type="AlphaFoldDB" id="A0A858Q9S3"/>
<protein>
    <submittedName>
        <fullName evidence="1">Uncharacterized protein</fullName>
    </submittedName>
</protein>
<accession>A0A858Q9S3</accession>
<reference evidence="2" key="1">
    <citation type="submission" date="2019-12" db="EMBL/GenBank/DDBJ databases">
        <authorList>
            <person name="Awala S.I."/>
            <person name="Rhee S.K."/>
        </authorList>
    </citation>
    <scope>NUCLEOTIDE SEQUENCE [LARGE SCALE GENOMIC DNA]</scope>
    <source>
        <strain evidence="2">IM1</strain>
    </source>
</reference>
<proteinExistence type="predicted"/>
<dbReference type="RefSeq" id="WP_169603894.1">
    <property type="nucleotide sequence ID" value="NZ_CP046565.1"/>
</dbReference>